<reference evidence="1 2" key="1">
    <citation type="journal article" date="2019" name="Syst. Appl. Microbiol.">
        <title>Characterization of Bifidobacterium species in feaces of the Egyptian fruit bat: Description of B. vespertilionis sp. nov. and B. rousetti sp. nov.</title>
        <authorList>
            <person name="Modesto M."/>
            <person name="Satti M."/>
            <person name="Watanabe K."/>
            <person name="Puglisi E."/>
            <person name="Morelli L."/>
            <person name="Huang C.-H."/>
            <person name="Liou J.-S."/>
            <person name="Miyashita M."/>
            <person name="Tamura T."/>
            <person name="Saito S."/>
            <person name="Mori K."/>
            <person name="Huang L."/>
            <person name="Sciavilla P."/>
            <person name="Sandri C."/>
            <person name="Spiezio C."/>
            <person name="Vitali F."/>
            <person name="Cavalieri D."/>
            <person name="Perpetuini G."/>
            <person name="Tofalo R."/>
            <person name="Bonetti A."/>
            <person name="Arita M."/>
            <person name="Mattarelli P."/>
        </authorList>
    </citation>
    <scope>NUCLEOTIDE SEQUENCE [LARGE SCALE GENOMIC DNA]</scope>
    <source>
        <strain evidence="1 2">RST17</strain>
    </source>
</reference>
<gene>
    <name evidence="1" type="ORF">EMO91_06700</name>
</gene>
<dbReference type="Proteomes" id="UP000410049">
    <property type="component" value="Unassembled WGS sequence"/>
</dbReference>
<comment type="caution">
    <text evidence="1">The sequence shown here is derived from an EMBL/GenBank/DDBJ whole genome shotgun (WGS) entry which is preliminary data.</text>
</comment>
<dbReference type="Pfam" id="PF09947">
    <property type="entry name" value="DUF2180"/>
    <property type="match status" value="1"/>
</dbReference>
<organism evidence="1 2">
    <name type="scientific">Bifidobacterium myosotis</name>
    <dbReference type="NCBI Taxonomy" id="1630166"/>
    <lineage>
        <taxon>Bacteria</taxon>
        <taxon>Bacillati</taxon>
        <taxon>Actinomycetota</taxon>
        <taxon>Actinomycetes</taxon>
        <taxon>Bifidobacteriales</taxon>
        <taxon>Bifidobacteriaceae</taxon>
        <taxon>Bifidobacterium</taxon>
    </lineage>
</organism>
<name>A0A5M9ZKM8_9BIFI</name>
<dbReference type="AlphaFoldDB" id="A0A5M9ZKM8"/>
<evidence type="ECO:0000313" key="1">
    <source>
        <dbReference type="EMBL" id="KAA8828124.1"/>
    </source>
</evidence>
<dbReference type="InterPro" id="IPR017211">
    <property type="entry name" value="UCP037465_Znf"/>
</dbReference>
<dbReference type="EMBL" id="RZUH01000004">
    <property type="protein sequence ID" value="KAA8828124.1"/>
    <property type="molecule type" value="Genomic_DNA"/>
</dbReference>
<sequence length="93" mass="9965">MKNIITDGTRCVFCERNGVDEAAVTVCAECGQPACIAHSIATGRRRGAPRICADCIMPADSDGDNGYDYDFLADARIGDLSDIEAGDELYARM</sequence>
<proteinExistence type="predicted"/>
<evidence type="ECO:0000313" key="2">
    <source>
        <dbReference type="Proteomes" id="UP000410049"/>
    </source>
</evidence>
<protein>
    <submittedName>
        <fullName evidence="1">DUF2180 family protein</fullName>
    </submittedName>
</protein>
<dbReference type="RefSeq" id="WP_150379290.1">
    <property type="nucleotide sequence ID" value="NZ_RZUH01000004.1"/>
</dbReference>
<accession>A0A5M9ZKM8</accession>